<evidence type="ECO:0000313" key="4">
    <source>
        <dbReference type="Proteomes" id="UP000735302"/>
    </source>
</evidence>
<feature type="region of interest" description="Disordered" evidence="1">
    <location>
        <begin position="87"/>
        <end position="117"/>
    </location>
</feature>
<proteinExistence type="predicted"/>
<keyword evidence="4" id="KW-1185">Reference proteome</keyword>
<evidence type="ECO:0000313" key="3">
    <source>
        <dbReference type="EMBL" id="GFO04429.1"/>
    </source>
</evidence>
<comment type="caution">
    <text evidence="3">The sequence shown here is derived from an EMBL/GenBank/DDBJ whole genome shotgun (WGS) entry which is preliminary data.</text>
</comment>
<evidence type="ECO:0008006" key="5">
    <source>
        <dbReference type="Google" id="ProtNLM"/>
    </source>
</evidence>
<keyword evidence="2" id="KW-0732">Signal</keyword>
<dbReference type="AlphaFoldDB" id="A0AAV4A9S1"/>
<evidence type="ECO:0000256" key="2">
    <source>
        <dbReference type="SAM" id="SignalP"/>
    </source>
</evidence>
<gene>
    <name evidence="3" type="ORF">PoB_003093400</name>
</gene>
<dbReference type="EMBL" id="BLXT01003739">
    <property type="protein sequence ID" value="GFO04429.1"/>
    <property type="molecule type" value="Genomic_DNA"/>
</dbReference>
<reference evidence="3 4" key="1">
    <citation type="journal article" date="2021" name="Elife">
        <title>Chloroplast acquisition without the gene transfer in kleptoplastic sea slugs, Plakobranchus ocellatus.</title>
        <authorList>
            <person name="Maeda T."/>
            <person name="Takahashi S."/>
            <person name="Yoshida T."/>
            <person name="Shimamura S."/>
            <person name="Takaki Y."/>
            <person name="Nagai Y."/>
            <person name="Toyoda A."/>
            <person name="Suzuki Y."/>
            <person name="Arimoto A."/>
            <person name="Ishii H."/>
            <person name="Satoh N."/>
            <person name="Nishiyama T."/>
            <person name="Hasebe M."/>
            <person name="Maruyama T."/>
            <person name="Minagawa J."/>
            <person name="Obokata J."/>
            <person name="Shigenobu S."/>
        </authorList>
    </citation>
    <scope>NUCLEOTIDE SEQUENCE [LARGE SCALE GENOMIC DNA]</scope>
</reference>
<evidence type="ECO:0000256" key="1">
    <source>
        <dbReference type="SAM" id="MobiDB-lite"/>
    </source>
</evidence>
<feature type="signal peptide" evidence="2">
    <location>
        <begin position="1"/>
        <end position="22"/>
    </location>
</feature>
<dbReference type="Proteomes" id="UP000735302">
    <property type="component" value="Unassembled WGS sequence"/>
</dbReference>
<name>A0AAV4A9S1_9GAST</name>
<feature type="chain" id="PRO_5043999769" description="Secreted protein" evidence="2">
    <location>
        <begin position="23"/>
        <end position="117"/>
    </location>
</feature>
<organism evidence="3 4">
    <name type="scientific">Plakobranchus ocellatus</name>
    <dbReference type="NCBI Taxonomy" id="259542"/>
    <lineage>
        <taxon>Eukaryota</taxon>
        <taxon>Metazoa</taxon>
        <taxon>Spiralia</taxon>
        <taxon>Lophotrochozoa</taxon>
        <taxon>Mollusca</taxon>
        <taxon>Gastropoda</taxon>
        <taxon>Heterobranchia</taxon>
        <taxon>Euthyneura</taxon>
        <taxon>Panpulmonata</taxon>
        <taxon>Sacoglossa</taxon>
        <taxon>Placobranchoidea</taxon>
        <taxon>Plakobranchidae</taxon>
        <taxon>Plakobranchus</taxon>
    </lineage>
</organism>
<accession>A0AAV4A9S1</accession>
<protein>
    <recommendedName>
        <fullName evidence="5">Secreted protein</fullName>
    </recommendedName>
</protein>
<sequence length="117" mass="13095">MKSSRVILLCSALYVWLKETTLEFPTLHSSPLRLKVFPIFNRLMRITVQRIGEKQSQAARQEGKTHVAHAVGSASWFRSRFGWRQSQGLHTPVSTPASTPTPTPPTCLLAYGSSRTD</sequence>